<gene>
    <name evidence="2" type="ORF">ALC62_08540</name>
</gene>
<dbReference type="AlphaFoldDB" id="A0A151IGU4"/>
<dbReference type="EMBL" id="KQ977661">
    <property type="protein sequence ID" value="KYN00682.1"/>
    <property type="molecule type" value="Genomic_DNA"/>
</dbReference>
<protein>
    <submittedName>
        <fullName evidence="2">Uncharacterized protein</fullName>
    </submittedName>
</protein>
<feature type="compositionally biased region" description="Low complexity" evidence="1">
    <location>
        <begin position="89"/>
        <end position="101"/>
    </location>
</feature>
<feature type="compositionally biased region" description="Basic and acidic residues" evidence="1">
    <location>
        <begin position="52"/>
        <end position="77"/>
    </location>
</feature>
<sequence length="122" mass="13956">MAVGRAAGANRIESRGPAGGLAQSCEGERDHRLFVPLRLMREDEGDVAVAIREKEREEKKDRETAPDRYAQRIYRETQEEETSPSVGYRLLQRRQLSQLALIRPEKEEEEEKERSGNSVTSD</sequence>
<feature type="region of interest" description="Disordered" evidence="1">
    <location>
        <begin position="1"/>
        <end position="27"/>
    </location>
</feature>
<proteinExistence type="predicted"/>
<evidence type="ECO:0000313" key="3">
    <source>
        <dbReference type="Proteomes" id="UP000078542"/>
    </source>
</evidence>
<feature type="region of interest" description="Disordered" evidence="1">
    <location>
        <begin position="52"/>
        <end position="122"/>
    </location>
</feature>
<evidence type="ECO:0000313" key="2">
    <source>
        <dbReference type="EMBL" id="KYN00682.1"/>
    </source>
</evidence>
<keyword evidence="3" id="KW-1185">Reference proteome</keyword>
<evidence type="ECO:0000256" key="1">
    <source>
        <dbReference type="SAM" id="MobiDB-lite"/>
    </source>
</evidence>
<name>A0A151IGU4_9HYME</name>
<organism evidence="2 3">
    <name type="scientific">Cyphomyrmex costatus</name>
    <dbReference type="NCBI Taxonomy" id="456900"/>
    <lineage>
        <taxon>Eukaryota</taxon>
        <taxon>Metazoa</taxon>
        <taxon>Ecdysozoa</taxon>
        <taxon>Arthropoda</taxon>
        <taxon>Hexapoda</taxon>
        <taxon>Insecta</taxon>
        <taxon>Pterygota</taxon>
        <taxon>Neoptera</taxon>
        <taxon>Endopterygota</taxon>
        <taxon>Hymenoptera</taxon>
        <taxon>Apocrita</taxon>
        <taxon>Aculeata</taxon>
        <taxon>Formicoidea</taxon>
        <taxon>Formicidae</taxon>
        <taxon>Myrmicinae</taxon>
        <taxon>Cyphomyrmex</taxon>
    </lineage>
</organism>
<dbReference type="Proteomes" id="UP000078542">
    <property type="component" value="Unassembled WGS sequence"/>
</dbReference>
<reference evidence="2 3" key="1">
    <citation type="submission" date="2016-03" db="EMBL/GenBank/DDBJ databases">
        <title>Cyphomyrmex costatus WGS genome.</title>
        <authorList>
            <person name="Nygaard S."/>
            <person name="Hu H."/>
            <person name="Boomsma J."/>
            <person name="Zhang G."/>
        </authorList>
    </citation>
    <scope>NUCLEOTIDE SEQUENCE [LARGE SCALE GENOMIC DNA]</scope>
    <source>
        <strain evidence="2">MS0001</strain>
        <tissue evidence="2">Whole body</tissue>
    </source>
</reference>
<accession>A0A151IGU4</accession>